<proteinExistence type="predicted"/>
<comment type="caution">
    <text evidence="1">The sequence shown here is derived from an EMBL/GenBank/DDBJ whole genome shotgun (WGS) entry which is preliminary data.</text>
</comment>
<accession>A0A8H7C4A2</accession>
<evidence type="ECO:0000313" key="1">
    <source>
        <dbReference type="EMBL" id="KAF7761778.1"/>
    </source>
</evidence>
<dbReference type="AlphaFoldDB" id="A0A8H7C4A2"/>
<name>A0A8H7C4A2_AGABI</name>
<gene>
    <name evidence="1" type="ORF">Agabi119p4_9770</name>
</gene>
<protein>
    <submittedName>
        <fullName evidence="1">Uncharacterized protein</fullName>
    </submittedName>
</protein>
<reference evidence="1 2" key="1">
    <citation type="journal article" name="Sci. Rep.">
        <title>Telomere-to-telomere assembled and centromere annotated genomes of the two main subspecies of the button mushroom Agaricus bisporus reveal especially polymorphic chromosome ends.</title>
        <authorList>
            <person name="Sonnenberg A.S.M."/>
            <person name="Sedaghat-Telgerd N."/>
            <person name="Lavrijssen B."/>
            <person name="Ohm R.A."/>
            <person name="Hendrickx P.M."/>
            <person name="Scholtmeijer K."/>
            <person name="Baars J.J.P."/>
            <person name="van Peer A."/>
        </authorList>
    </citation>
    <scope>NUCLEOTIDE SEQUENCE [LARGE SCALE GENOMIC DNA]</scope>
    <source>
        <strain evidence="1 2">H119_p4</strain>
    </source>
</reference>
<evidence type="ECO:0000313" key="2">
    <source>
        <dbReference type="Proteomes" id="UP000629468"/>
    </source>
</evidence>
<dbReference type="EMBL" id="JABXXO010000013">
    <property type="protein sequence ID" value="KAF7761778.1"/>
    <property type="molecule type" value="Genomic_DNA"/>
</dbReference>
<dbReference type="SUPFAM" id="SSF53098">
    <property type="entry name" value="Ribonuclease H-like"/>
    <property type="match status" value="1"/>
</dbReference>
<dbReference type="Proteomes" id="UP000629468">
    <property type="component" value="Unassembled WGS sequence"/>
</dbReference>
<dbReference type="PANTHER" id="PTHR33050:SF7">
    <property type="entry name" value="RIBONUCLEASE H"/>
    <property type="match status" value="1"/>
</dbReference>
<dbReference type="InterPro" id="IPR052055">
    <property type="entry name" value="Hepadnavirus_pol/RT"/>
</dbReference>
<dbReference type="PANTHER" id="PTHR33050">
    <property type="entry name" value="REVERSE TRANSCRIPTASE DOMAIN-CONTAINING PROTEIN"/>
    <property type="match status" value="1"/>
</dbReference>
<dbReference type="InterPro" id="IPR012337">
    <property type="entry name" value="RNaseH-like_sf"/>
</dbReference>
<sequence length="251" mass="28889">MSFTLPQQKQRELLAEINRFVFAKRSPRHTLKEFQTLAGWMNWAFNVFPLLRPCLSNIYAKIWSLTDSSKRVTVSRAKKHISRSSGVHLLEARDWSPDDGDVIVYTDACLTGLAFYLPSYKMGYHADVPPDVPSEWIFYHEKWAVLSAIHHIVVQLKMTNEKIVVYTDNINTVDVYNTLYALPFYNPLLQNAIDLLLSSHCQICVLYVPTEQNQIADALSRHELERALSLVPDLIILDFQPPRNTLGEDQQ</sequence>
<organism evidence="1 2">
    <name type="scientific">Agaricus bisporus var. burnettii</name>
    <dbReference type="NCBI Taxonomy" id="192524"/>
    <lineage>
        <taxon>Eukaryota</taxon>
        <taxon>Fungi</taxon>
        <taxon>Dikarya</taxon>
        <taxon>Basidiomycota</taxon>
        <taxon>Agaricomycotina</taxon>
        <taxon>Agaricomycetes</taxon>
        <taxon>Agaricomycetidae</taxon>
        <taxon>Agaricales</taxon>
        <taxon>Agaricineae</taxon>
        <taxon>Agaricaceae</taxon>
        <taxon>Agaricus</taxon>
    </lineage>
</organism>